<dbReference type="AlphaFoldDB" id="A0AAN6RYZ0"/>
<gene>
    <name evidence="1" type="ORF">QBC46DRAFT_414318</name>
</gene>
<name>A0AAN6RYZ0_9PEZI</name>
<organism evidence="1 2">
    <name type="scientific">Diplogelasinospora grovesii</name>
    <dbReference type="NCBI Taxonomy" id="303347"/>
    <lineage>
        <taxon>Eukaryota</taxon>
        <taxon>Fungi</taxon>
        <taxon>Dikarya</taxon>
        <taxon>Ascomycota</taxon>
        <taxon>Pezizomycotina</taxon>
        <taxon>Sordariomycetes</taxon>
        <taxon>Sordariomycetidae</taxon>
        <taxon>Sordariales</taxon>
        <taxon>Diplogelasinosporaceae</taxon>
        <taxon>Diplogelasinospora</taxon>
    </lineage>
</organism>
<keyword evidence="2" id="KW-1185">Reference proteome</keyword>
<sequence length="186" mass="20752">MDTNIFPTAFNTCESRSEQADSWCNQFDNTISVSTGYVDSLYGSASEVPSYTPSGTLLTPSTLSLDFHPNSSSLPSTLGTIPLESLSNPPSWTQRLENLERALERLQDPTELHQPYLACSRLKELEILLNDIQSNIKTLQGAVSGLEDWAQRMNSVYREFKGTIWEVGRLVNSPQHMRNILNNASP</sequence>
<dbReference type="Proteomes" id="UP001303473">
    <property type="component" value="Unassembled WGS sequence"/>
</dbReference>
<accession>A0AAN6RYZ0</accession>
<reference evidence="2" key="1">
    <citation type="journal article" date="2023" name="Mol. Phylogenet. Evol.">
        <title>Genome-scale phylogeny and comparative genomics of the fungal order Sordariales.</title>
        <authorList>
            <person name="Hensen N."/>
            <person name="Bonometti L."/>
            <person name="Westerberg I."/>
            <person name="Brannstrom I.O."/>
            <person name="Guillou S."/>
            <person name="Cros-Aarteil S."/>
            <person name="Calhoun S."/>
            <person name="Haridas S."/>
            <person name="Kuo A."/>
            <person name="Mondo S."/>
            <person name="Pangilinan J."/>
            <person name="Riley R."/>
            <person name="LaButti K."/>
            <person name="Andreopoulos B."/>
            <person name="Lipzen A."/>
            <person name="Chen C."/>
            <person name="Yan M."/>
            <person name="Daum C."/>
            <person name="Ng V."/>
            <person name="Clum A."/>
            <person name="Steindorff A."/>
            <person name="Ohm R.A."/>
            <person name="Martin F."/>
            <person name="Silar P."/>
            <person name="Natvig D.O."/>
            <person name="Lalanne C."/>
            <person name="Gautier V."/>
            <person name="Ament-Velasquez S.L."/>
            <person name="Kruys A."/>
            <person name="Hutchinson M.I."/>
            <person name="Powell A.J."/>
            <person name="Barry K."/>
            <person name="Miller A.N."/>
            <person name="Grigoriev I.V."/>
            <person name="Debuchy R."/>
            <person name="Gladieux P."/>
            <person name="Hiltunen Thoren M."/>
            <person name="Johannesson H."/>
        </authorList>
    </citation>
    <scope>NUCLEOTIDE SEQUENCE [LARGE SCALE GENOMIC DNA]</scope>
    <source>
        <strain evidence="2">CBS 340.73</strain>
    </source>
</reference>
<protein>
    <submittedName>
        <fullName evidence="1">Uncharacterized protein</fullName>
    </submittedName>
</protein>
<evidence type="ECO:0000313" key="2">
    <source>
        <dbReference type="Proteomes" id="UP001303473"/>
    </source>
</evidence>
<evidence type="ECO:0000313" key="1">
    <source>
        <dbReference type="EMBL" id="KAK3933978.1"/>
    </source>
</evidence>
<comment type="caution">
    <text evidence="1">The sequence shown here is derived from an EMBL/GenBank/DDBJ whole genome shotgun (WGS) entry which is preliminary data.</text>
</comment>
<proteinExistence type="predicted"/>
<dbReference type="EMBL" id="MU854042">
    <property type="protein sequence ID" value="KAK3933978.1"/>
    <property type="molecule type" value="Genomic_DNA"/>
</dbReference>